<reference evidence="3" key="1">
    <citation type="journal article" date="2019" name="Int. J. Syst. Evol. Microbiol.">
        <title>The Global Catalogue of Microorganisms (GCM) 10K type strain sequencing project: providing services to taxonomists for standard genome sequencing and annotation.</title>
        <authorList>
            <consortium name="The Broad Institute Genomics Platform"/>
            <consortium name="The Broad Institute Genome Sequencing Center for Infectious Disease"/>
            <person name="Wu L."/>
            <person name="Ma J."/>
        </authorList>
    </citation>
    <scope>NUCLEOTIDE SEQUENCE [LARGE SCALE GENOMIC DNA]</scope>
    <source>
        <strain evidence="3">KCTC 52416</strain>
    </source>
</reference>
<protein>
    <recommendedName>
        <fullName evidence="4">TonB-dependent receptor</fullName>
    </recommendedName>
</protein>
<dbReference type="EMBL" id="JBHRTA010000032">
    <property type="protein sequence ID" value="MFC3198157.1"/>
    <property type="molecule type" value="Genomic_DNA"/>
</dbReference>
<keyword evidence="3" id="KW-1185">Reference proteome</keyword>
<evidence type="ECO:0000256" key="1">
    <source>
        <dbReference type="SAM" id="MobiDB-lite"/>
    </source>
</evidence>
<evidence type="ECO:0000313" key="3">
    <source>
        <dbReference type="Proteomes" id="UP001595526"/>
    </source>
</evidence>
<gene>
    <name evidence="2" type="ORF">ACFOET_11095</name>
</gene>
<evidence type="ECO:0008006" key="4">
    <source>
        <dbReference type="Google" id="ProtNLM"/>
    </source>
</evidence>
<sequence length="226" mass="24413">MALHYPSYADQSESNGFEWDTDGQNNLDRFKTSVVASNFTVIGPAIDGNSISNNFRHAVDLRRNIAGSIFNSVFVGFPTAIRMNQSSVFPNYANGTGVIANNIFYARANAVLSGSDVPVADIATYLANNDNVVQAGTDFQASAAYTALGLNPNLFYGTRTKEDYPVNPNFAVTGGTLASGAKFDYAKFNEAGRADKFDKSVQFLGAFGADDWTQGWTNFDPIDAVY</sequence>
<proteinExistence type="predicted"/>
<name>A0ABV7JM35_9SPHI</name>
<comment type="caution">
    <text evidence="2">The sequence shown here is derived from an EMBL/GenBank/DDBJ whole genome shotgun (WGS) entry which is preliminary data.</text>
</comment>
<accession>A0ABV7JM35</accession>
<dbReference type="RefSeq" id="WP_379022547.1">
    <property type="nucleotide sequence ID" value="NZ_JBHRTA010000032.1"/>
</dbReference>
<evidence type="ECO:0000313" key="2">
    <source>
        <dbReference type="EMBL" id="MFC3198157.1"/>
    </source>
</evidence>
<feature type="region of interest" description="Disordered" evidence="1">
    <location>
        <begin position="1"/>
        <end position="21"/>
    </location>
</feature>
<dbReference type="Proteomes" id="UP001595526">
    <property type="component" value="Unassembled WGS sequence"/>
</dbReference>
<organism evidence="2 3">
    <name type="scientific">Parapedobacter deserti</name>
    <dbReference type="NCBI Taxonomy" id="1912957"/>
    <lineage>
        <taxon>Bacteria</taxon>
        <taxon>Pseudomonadati</taxon>
        <taxon>Bacteroidota</taxon>
        <taxon>Sphingobacteriia</taxon>
        <taxon>Sphingobacteriales</taxon>
        <taxon>Sphingobacteriaceae</taxon>
        <taxon>Parapedobacter</taxon>
    </lineage>
</organism>